<dbReference type="InterPro" id="IPR014284">
    <property type="entry name" value="RNA_pol_sigma-70_dom"/>
</dbReference>
<evidence type="ECO:0000313" key="8">
    <source>
        <dbReference type="EMBL" id="CBK42513.1"/>
    </source>
</evidence>
<dbReference type="HOGENOM" id="CLU_047691_3_4_0"/>
<dbReference type="eggNOG" id="COG1595">
    <property type="taxonomic scope" value="Bacteria"/>
</dbReference>
<dbReference type="SUPFAM" id="SSF88659">
    <property type="entry name" value="Sigma3 and sigma4 domains of RNA polymerase sigma factors"/>
    <property type="match status" value="1"/>
</dbReference>
<proteinExistence type="inferred from homology"/>
<reference evidence="8 9" key="1">
    <citation type="journal article" date="2010" name="Proc. Natl. Acad. Sci. U.S.A.">
        <title>A Nitrospira metagenome illuminates the physiology and evolution of globally important nitrite-oxidizing bacteria.</title>
        <authorList>
            <person name="Lucker S."/>
            <person name="Wagner M."/>
            <person name="Maixner F."/>
            <person name="Pelletier E."/>
            <person name="Koch H."/>
            <person name="Vacherie B."/>
            <person name="Rattei T."/>
            <person name="Sinninghe Damste J."/>
            <person name="Spieck E."/>
            <person name="Le Paslier D."/>
            <person name="Daims H."/>
        </authorList>
    </citation>
    <scope>NUCLEOTIDE SEQUENCE [LARGE SCALE GENOMIC DNA]</scope>
</reference>
<dbReference type="Gene3D" id="1.10.1740.10">
    <property type="match status" value="1"/>
</dbReference>
<organism evidence="8 9">
    <name type="scientific">Nitrospira defluvii</name>
    <dbReference type="NCBI Taxonomy" id="330214"/>
    <lineage>
        <taxon>Bacteria</taxon>
        <taxon>Pseudomonadati</taxon>
        <taxon>Nitrospirota</taxon>
        <taxon>Nitrospiria</taxon>
        <taxon>Nitrospirales</taxon>
        <taxon>Nitrospiraceae</taxon>
        <taxon>Nitrospira</taxon>
    </lineage>
</organism>
<dbReference type="PANTHER" id="PTHR43133:SF62">
    <property type="entry name" value="RNA POLYMERASE SIGMA FACTOR SIGZ"/>
    <property type="match status" value="1"/>
</dbReference>
<dbReference type="Proteomes" id="UP000001660">
    <property type="component" value="Chromosome"/>
</dbReference>
<dbReference type="InterPro" id="IPR013325">
    <property type="entry name" value="RNA_pol_sigma_r2"/>
</dbReference>
<protein>
    <recommendedName>
        <fullName evidence="5">RNA polymerase sigma factor SigZ</fullName>
    </recommendedName>
</protein>
<evidence type="ECO:0000256" key="5">
    <source>
        <dbReference type="NCBIfam" id="TIGR02959"/>
    </source>
</evidence>
<evidence type="ECO:0000256" key="1">
    <source>
        <dbReference type="ARBA" id="ARBA00010641"/>
    </source>
</evidence>
<gene>
    <name evidence="8" type="primary">sigZ</name>
    <name evidence="8" type="ORF">NIDE2808</name>
</gene>
<dbReference type="SUPFAM" id="SSF88946">
    <property type="entry name" value="Sigma2 domain of RNA polymerase sigma factors"/>
    <property type="match status" value="1"/>
</dbReference>
<dbReference type="InterPro" id="IPR007627">
    <property type="entry name" value="RNA_pol_sigma70_r2"/>
</dbReference>
<evidence type="ECO:0000313" key="9">
    <source>
        <dbReference type="Proteomes" id="UP000001660"/>
    </source>
</evidence>
<keyword evidence="3" id="KW-0731">Sigma factor</keyword>
<dbReference type="NCBIfam" id="TIGR02959">
    <property type="entry name" value="SigZ"/>
    <property type="match status" value="1"/>
</dbReference>
<dbReference type="InterPro" id="IPR013324">
    <property type="entry name" value="RNA_pol_sigma_r3/r4-like"/>
</dbReference>
<dbReference type="STRING" id="330214.NIDE2808"/>
<dbReference type="Pfam" id="PF04542">
    <property type="entry name" value="Sigma70_r2"/>
    <property type="match status" value="1"/>
</dbReference>
<sequence>MEHRAAEIWQQVHERLRAFIAKRVGNESEADDLLQEVFMRVHRHIDELREPDRLVSWVFQITRHVLIDYYRAPGRRRELPSGSAEDMAPMHSDLLEEPEAVAGLELSGCLRPMIERLQPEYRQAVTLIELEGLTQKQAADRLGLSLPGMKSRVQRGRKQLKMLLEECCVIELDGRNGVIDFEHRRPDSPSC</sequence>
<dbReference type="InterPro" id="IPR036388">
    <property type="entry name" value="WH-like_DNA-bd_sf"/>
</dbReference>
<keyword evidence="2" id="KW-0805">Transcription regulation</keyword>
<dbReference type="InterPro" id="IPR014304">
    <property type="entry name" value="RNA_pol_sigma-Z"/>
</dbReference>
<dbReference type="InterPro" id="IPR013249">
    <property type="entry name" value="RNA_pol_sigma70_r4_t2"/>
</dbReference>
<dbReference type="GO" id="GO:0016987">
    <property type="term" value="F:sigma factor activity"/>
    <property type="evidence" value="ECO:0007669"/>
    <property type="project" value="UniProtKB-KW"/>
</dbReference>
<dbReference type="InterPro" id="IPR039425">
    <property type="entry name" value="RNA_pol_sigma-70-like"/>
</dbReference>
<name>D8PGX6_9BACT</name>
<feature type="domain" description="RNA polymerase sigma factor 70 region 4 type 2" evidence="7">
    <location>
        <begin position="109"/>
        <end position="160"/>
    </location>
</feature>
<evidence type="ECO:0000259" key="6">
    <source>
        <dbReference type="Pfam" id="PF04542"/>
    </source>
</evidence>
<evidence type="ECO:0000259" key="7">
    <source>
        <dbReference type="Pfam" id="PF08281"/>
    </source>
</evidence>
<dbReference type="EMBL" id="FP929003">
    <property type="protein sequence ID" value="CBK42513.1"/>
    <property type="molecule type" value="Genomic_DNA"/>
</dbReference>
<dbReference type="GO" id="GO:0006352">
    <property type="term" value="P:DNA-templated transcription initiation"/>
    <property type="evidence" value="ECO:0007669"/>
    <property type="project" value="InterPro"/>
</dbReference>
<keyword evidence="9" id="KW-1185">Reference proteome</keyword>
<dbReference type="NCBIfam" id="TIGR02937">
    <property type="entry name" value="sigma70-ECF"/>
    <property type="match status" value="1"/>
</dbReference>
<evidence type="ECO:0000256" key="2">
    <source>
        <dbReference type="ARBA" id="ARBA00023015"/>
    </source>
</evidence>
<feature type="domain" description="RNA polymerase sigma-70 region 2" evidence="6">
    <location>
        <begin position="10"/>
        <end position="74"/>
    </location>
</feature>
<dbReference type="Pfam" id="PF08281">
    <property type="entry name" value="Sigma70_r4_2"/>
    <property type="match status" value="1"/>
</dbReference>
<dbReference type="AlphaFoldDB" id="D8PGX6"/>
<dbReference type="KEGG" id="nde:NIDE2808"/>
<dbReference type="GO" id="GO:0003677">
    <property type="term" value="F:DNA binding"/>
    <property type="evidence" value="ECO:0007669"/>
    <property type="project" value="InterPro"/>
</dbReference>
<keyword evidence="4" id="KW-0804">Transcription</keyword>
<accession>D8PGX6</accession>
<dbReference type="PANTHER" id="PTHR43133">
    <property type="entry name" value="RNA POLYMERASE ECF-TYPE SIGMA FACTO"/>
    <property type="match status" value="1"/>
</dbReference>
<evidence type="ECO:0000256" key="4">
    <source>
        <dbReference type="ARBA" id="ARBA00023163"/>
    </source>
</evidence>
<dbReference type="Gene3D" id="1.10.10.10">
    <property type="entry name" value="Winged helix-like DNA-binding domain superfamily/Winged helix DNA-binding domain"/>
    <property type="match status" value="1"/>
</dbReference>
<dbReference type="CDD" id="cd06171">
    <property type="entry name" value="Sigma70_r4"/>
    <property type="match status" value="1"/>
</dbReference>
<evidence type="ECO:0000256" key="3">
    <source>
        <dbReference type="ARBA" id="ARBA00023082"/>
    </source>
</evidence>
<comment type="similarity">
    <text evidence="1">Belongs to the sigma-70 factor family. ECF subfamily.</text>
</comment>